<keyword evidence="3" id="KW-1185">Reference proteome</keyword>
<evidence type="ECO:0000313" key="2">
    <source>
        <dbReference type="EMBL" id="OLL24098.1"/>
    </source>
</evidence>
<accession>A0A1U7LN96</accession>
<name>A0A1U7LN96_NEOID</name>
<organism evidence="2 3">
    <name type="scientific">Neolecta irregularis (strain DAH-3)</name>
    <dbReference type="NCBI Taxonomy" id="1198029"/>
    <lineage>
        <taxon>Eukaryota</taxon>
        <taxon>Fungi</taxon>
        <taxon>Dikarya</taxon>
        <taxon>Ascomycota</taxon>
        <taxon>Taphrinomycotina</taxon>
        <taxon>Neolectales</taxon>
        <taxon>Neolectaceae</taxon>
        <taxon>Neolecta</taxon>
    </lineage>
</organism>
<gene>
    <name evidence="2" type="ORF">NEOLI_005158</name>
</gene>
<dbReference type="Proteomes" id="UP000186594">
    <property type="component" value="Unassembled WGS sequence"/>
</dbReference>
<proteinExistence type="predicted"/>
<feature type="region of interest" description="Disordered" evidence="1">
    <location>
        <begin position="40"/>
        <end position="66"/>
    </location>
</feature>
<sequence>MSSVAMFSINESIWKQSPWEIRKSAINQIIRATRRREKLLQPKSSLNSDVDSTLNGTSIQSPTTPEWKTTLASNEFPFPKKILPSLEKPAPANLQSSLAGRPCVYVNANNGSSQSDISDPSDVSTETSNILNS</sequence>
<reference evidence="2 3" key="1">
    <citation type="submission" date="2016-04" db="EMBL/GenBank/DDBJ databases">
        <title>Evolutionary innovation and constraint leading to complex multicellularity in the Ascomycota.</title>
        <authorList>
            <person name="Cisse O."/>
            <person name="Nguyen A."/>
            <person name="Hewitt D.A."/>
            <person name="Jedd G."/>
            <person name="Stajich J.E."/>
        </authorList>
    </citation>
    <scope>NUCLEOTIDE SEQUENCE [LARGE SCALE GENOMIC DNA]</scope>
    <source>
        <strain evidence="2 3">DAH-3</strain>
    </source>
</reference>
<feature type="region of interest" description="Disordered" evidence="1">
    <location>
        <begin position="109"/>
        <end position="133"/>
    </location>
</feature>
<protein>
    <submittedName>
        <fullName evidence="2">Uncharacterized protein</fullName>
    </submittedName>
</protein>
<dbReference type="EMBL" id="LXFE01000985">
    <property type="protein sequence ID" value="OLL24098.1"/>
    <property type="molecule type" value="Genomic_DNA"/>
</dbReference>
<comment type="caution">
    <text evidence="2">The sequence shown here is derived from an EMBL/GenBank/DDBJ whole genome shotgun (WGS) entry which is preliminary data.</text>
</comment>
<feature type="compositionally biased region" description="Polar residues" evidence="1">
    <location>
        <begin position="42"/>
        <end position="66"/>
    </location>
</feature>
<dbReference type="AlphaFoldDB" id="A0A1U7LN96"/>
<evidence type="ECO:0000256" key="1">
    <source>
        <dbReference type="SAM" id="MobiDB-lite"/>
    </source>
</evidence>
<evidence type="ECO:0000313" key="3">
    <source>
        <dbReference type="Proteomes" id="UP000186594"/>
    </source>
</evidence>